<dbReference type="Pfam" id="PF03732">
    <property type="entry name" value="Retrotrans_gag"/>
    <property type="match status" value="1"/>
</dbReference>
<dbReference type="AlphaFoldDB" id="A0A6D2JPW1"/>
<name>A0A6D2JPW1_9BRAS</name>
<dbReference type="InterPro" id="IPR054722">
    <property type="entry name" value="PolX-like_BBD"/>
</dbReference>
<feature type="domain" description="Retrovirus-related Pol polyprotein from transposon TNT 1-94-like beta-barrel" evidence="3">
    <location>
        <begin position="370"/>
        <end position="443"/>
    </location>
</feature>
<proteinExistence type="predicted"/>
<evidence type="ECO:0008006" key="7">
    <source>
        <dbReference type="Google" id="ProtNLM"/>
    </source>
</evidence>
<dbReference type="InterPro" id="IPR005162">
    <property type="entry name" value="Retrotrans_gag_dom"/>
</dbReference>
<dbReference type="GO" id="GO:0008270">
    <property type="term" value="F:zinc ion binding"/>
    <property type="evidence" value="ECO:0007669"/>
    <property type="project" value="InterPro"/>
</dbReference>
<evidence type="ECO:0000313" key="5">
    <source>
        <dbReference type="EMBL" id="CAA7042209.1"/>
    </source>
</evidence>
<dbReference type="PANTHER" id="PTHR37610:SF101">
    <property type="entry name" value="(RAPE) HYPOTHETICAL PROTEIN"/>
    <property type="match status" value="1"/>
</dbReference>
<dbReference type="SUPFAM" id="SSF57756">
    <property type="entry name" value="Retrovirus zinc finger-like domains"/>
    <property type="match status" value="1"/>
</dbReference>
<protein>
    <recommendedName>
        <fullName evidence="7">CCHC-type domain-containing protein</fullName>
    </recommendedName>
</protein>
<keyword evidence="6" id="KW-1185">Reference proteome</keyword>
<evidence type="ECO:0000259" key="2">
    <source>
        <dbReference type="Pfam" id="PF14244"/>
    </source>
</evidence>
<accession>A0A6D2JPW1</accession>
<dbReference type="EMBL" id="CACVBM020001262">
    <property type="protein sequence ID" value="CAA7042209.1"/>
    <property type="molecule type" value="Genomic_DNA"/>
</dbReference>
<dbReference type="OrthoDB" id="1112175at2759"/>
<dbReference type="GO" id="GO:0003676">
    <property type="term" value="F:nucleic acid binding"/>
    <property type="evidence" value="ECO:0007669"/>
    <property type="project" value="InterPro"/>
</dbReference>
<evidence type="ECO:0000259" key="1">
    <source>
        <dbReference type="Pfam" id="PF03732"/>
    </source>
</evidence>
<reference evidence="5 6" key="1">
    <citation type="submission" date="2020-01" db="EMBL/GenBank/DDBJ databases">
        <authorList>
            <person name="Mishra B."/>
        </authorList>
    </citation>
    <scope>NUCLEOTIDE SEQUENCE [LARGE SCALE GENOMIC DNA]</scope>
</reference>
<gene>
    <name evidence="4" type="ORF">MERR_LOCUS16084</name>
    <name evidence="5" type="ORF">MERR_LOCUS29444</name>
</gene>
<feature type="domain" description="Retrotransposon Copia-like N-terminal" evidence="2">
    <location>
        <begin position="27"/>
        <end position="71"/>
    </location>
</feature>
<dbReference type="Pfam" id="PF22936">
    <property type="entry name" value="Pol_BBD"/>
    <property type="match status" value="1"/>
</dbReference>
<dbReference type="Proteomes" id="UP000467841">
    <property type="component" value="Unassembled WGS sequence"/>
</dbReference>
<evidence type="ECO:0000313" key="4">
    <source>
        <dbReference type="EMBL" id="CAA7028849.1"/>
    </source>
</evidence>
<dbReference type="InterPro" id="IPR036875">
    <property type="entry name" value="Znf_CCHC_sf"/>
</dbReference>
<sequence length="498" mass="54942">MADPAAVVVARTRTRRTIDPYDLSSGDNPESVISQPLLRGPNYDDWATSLRLALKARKKFGFVDGTIPEPAADNEDNEDWWANNAMVISWIKLTIDENLRSSLTTYEKAHDLWNHIKCRFAVRNGQRVQRLKTELANCHQKGLAMQEYYGKLTQLWRSLADYQQAKTMEELAKEREEDKLHQFLMGLDETVYGAVKSSLLSRDPLPSLDEAYQVLAQDEEAKVTSRLLTTRTEEMSFAIQTSNAKQTFSNSNRGGTTCLVCTYCGKTGHSADVCFRKMGYPEWYGDRGRGKSAPPAVGRGRSIPPAVRPAAANVIVSTPPAAAHAAITGADRIGISGLTDTQWQTLVNILNEREQSAGPTLTGKISVSSWIIDTGASNHMTGSVHALDTVCDMSPVPIKLPDGRFTISTKKGTVQLGSELSLQNVYFVEGLKCHLISVSQLTRDQTCVFQITDKLCIIQDRIMKTLIGAGEERSGLYFFRAMDVAAAMHISTKASADI</sequence>
<dbReference type="PANTHER" id="PTHR37610">
    <property type="entry name" value="CCHC-TYPE DOMAIN-CONTAINING PROTEIN"/>
    <property type="match status" value="1"/>
</dbReference>
<evidence type="ECO:0000313" key="6">
    <source>
        <dbReference type="Proteomes" id="UP000467841"/>
    </source>
</evidence>
<dbReference type="Pfam" id="PF14244">
    <property type="entry name" value="Retrotran_gag_3"/>
    <property type="match status" value="1"/>
</dbReference>
<feature type="domain" description="Retrotransposon gag" evidence="1">
    <location>
        <begin position="104"/>
        <end position="188"/>
    </location>
</feature>
<evidence type="ECO:0000259" key="3">
    <source>
        <dbReference type="Pfam" id="PF22936"/>
    </source>
</evidence>
<organism evidence="5 6">
    <name type="scientific">Microthlaspi erraticum</name>
    <dbReference type="NCBI Taxonomy" id="1685480"/>
    <lineage>
        <taxon>Eukaryota</taxon>
        <taxon>Viridiplantae</taxon>
        <taxon>Streptophyta</taxon>
        <taxon>Embryophyta</taxon>
        <taxon>Tracheophyta</taxon>
        <taxon>Spermatophyta</taxon>
        <taxon>Magnoliopsida</taxon>
        <taxon>eudicotyledons</taxon>
        <taxon>Gunneridae</taxon>
        <taxon>Pentapetalae</taxon>
        <taxon>rosids</taxon>
        <taxon>malvids</taxon>
        <taxon>Brassicales</taxon>
        <taxon>Brassicaceae</taxon>
        <taxon>Coluteocarpeae</taxon>
        <taxon>Microthlaspi</taxon>
    </lineage>
</organism>
<dbReference type="InterPro" id="IPR029472">
    <property type="entry name" value="Copia-like_N"/>
</dbReference>
<dbReference type="EMBL" id="CACVBM020001074">
    <property type="protein sequence ID" value="CAA7028849.1"/>
    <property type="molecule type" value="Genomic_DNA"/>
</dbReference>